<dbReference type="RefSeq" id="WP_073316494.1">
    <property type="nucleotide sequence ID" value="NZ_FQYP01000005.1"/>
</dbReference>
<accession>A0A1M6GIW4</accession>
<protein>
    <submittedName>
        <fullName evidence="1">Putative lumazine-binding</fullName>
    </submittedName>
</protein>
<proteinExistence type="predicted"/>
<evidence type="ECO:0000313" key="2">
    <source>
        <dbReference type="Proteomes" id="UP000184432"/>
    </source>
</evidence>
<name>A0A1M6GIW4_9FLAO</name>
<reference evidence="2" key="1">
    <citation type="submission" date="2016-11" db="EMBL/GenBank/DDBJ databases">
        <authorList>
            <person name="Varghese N."/>
            <person name="Submissions S."/>
        </authorList>
    </citation>
    <scope>NUCLEOTIDE SEQUENCE [LARGE SCALE GENOMIC DNA]</scope>
    <source>
        <strain evidence="2">DSM 22623</strain>
    </source>
</reference>
<keyword evidence="2" id="KW-1185">Reference proteome</keyword>
<dbReference type="InterPro" id="IPR032710">
    <property type="entry name" value="NTF2-like_dom_sf"/>
</dbReference>
<dbReference type="SUPFAM" id="SSF54427">
    <property type="entry name" value="NTF2-like"/>
    <property type="match status" value="1"/>
</dbReference>
<dbReference type="CDD" id="cd00531">
    <property type="entry name" value="NTF2_like"/>
    <property type="match status" value="1"/>
</dbReference>
<dbReference type="EMBL" id="FQYP01000005">
    <property type="protein sequence ID" value="SHJ09852.1"/>
    <property type="molecule type" value="Genomic_DNA"/>
</dbReference>
<gene>
    <name evidence="1" type="ORF">SAMN04488508_105303</name>
</gene>
<dbReference type="STRING" id="570521.SAMN04488508_105303"/>
<sequence length="127" mass="14542">MTKIQAQNSDLQLIENTINYYFDGMITHNAESFEKAFHPNATMKWIDKKYEEVNAVEALSAYVKANKPVKTKTRILAVNIAGEAANAQLELEYDTFSYIDFMHLLKINGAWKIVSKTYSTRAKTLEK</sequence>
<dbReference type="Pfam" id="PF12893">
    <property type="entry name" value="Lumazine_bd_2"/>
    <property type="match status" value="1"/>
</dbReference>
<evidence type="ECO:0000313" key="1">
    <source>
        <dbReference type="EMBL" id="SHJ09852.1"/>
    </source>
</evidence>
<dbReference type="InterPro" id="IPR039437">
    <property type="entry name" value="FrzH/put_lumazine-bd"/>
</dbReference>
<dbReference type="Gene3D" id="3.10.450.50">
    <property type="match status" value="1"/>
</dbReference>
<organism evidence="1 2">
    <name type="scientific">Aquimarina spongiae</name>
    <dbReference type="NCBI Taxonomy" id="570521"/>
    <lineage>
        <taxon>Bacteria</taxon>
        <taxon>Pseudomonadati</taxon>
        <taxon>Bacteroidota</taxon>
        <taxon>Flavobacteriia</taxon>
        <taxon>Flavobacteriales</taxon>
        <taxon>Flavobacteriaceae</taxon>
        <taxon>Aquimarina</taxon>
    </lineage>
</organism>
<dbReference type="Proteomes" id="UP000184432">
    <property type="component" value="Unassembled WGS sequence"/>
</dbReference>
<dbReference type="AlphaFoldDB" id="A0A1M6GIW4"/>